<dbReference type="InterPro" id="IPR051399">
    <property type="entry name" value="RNA-guided_DNA_endo/Transpos"/>
</dbReference>
<keyword evidence="3" id="KW-0815">Transposition</keyword>
<keyword evidence="6" id="KW-0732">Signal</keyword>
<keyword evidence="10" id="KW-1185">Reference proteome</keyword>
<sequence>MIVMKQVVKVRLLPTPAQASALLVTLHICNQAAIWLSKQMHRDQVWHKRDAQKHWYRTLRDRFGISAQPTIRVIGKVADAYATLRANLRARNYGPKGSERRRMVEAKPIVFRLDAAQPFDARCLSWQLPELGREGTVSIWTATGRLRSLRVLGSPAYLTLLRTSTIGETDLVYRDGQWLLHATIDVPQAPLQEPAGFLGIDLGIVNIATTSDGHRASGSRLNRYRKRQQRIRKRLQSKKTSSARRLLKKRRRKEARFAADLNHQISKNIVAEAQRTGRGIAVEELTGIRARVRLRKPQRATLHTWSFAQLGQYLADKAERAGIAFVQVDPAYTSQTCSQSECNYVDKNNRRSQASFVCGRCGFVGHADHNAARNIATRGGACWGEVMRPHAAPTLAASWGTAAANLSVGPKRGDRQRAVPAATGA</sequence>
<dbReference type="Proteomes" id="UP000295680">
    <property type="component" value="Unassembled WGS sequence"/>
</dbReference>
<feature type="domain" description="Cas12f1-like TNB" evidence="8">
    <location>
        <begin position="307"/>
        <end position="375"/>
    </location>
</feature>
<organism evidence="9 10">
    <name type="scientific">Actinocrispum wychmicini</name>
    <dbReference type="NCBI Taxonomy" id="1213861"/>
    <lineage>
        <taxon>Bacteria</taxon>
        <taxon>Bacillati</taxon>
        <taxon>Actinomycetota</taxon>
        <taxon>Actinomycetes</taxon>
        <taxon>Pseudonocardiales</taxon>
        <taxon>Pseudonocardiaceae</taxon>
        <taxon>Actinocrispum</taxon>
    </lineage>
</organism>
<reference evidence="9 10" key="1">
    <citation type="submission" date="2019-03" db="EMBL/GenBank/DDBJ databases">
        <title>Genomic Encyclopedia of Type Strains, Phase IV (KMG-IV): sequencing the most valuable type-strain genomes for metagenomic binning, comparative biology and taxonomic classification.</title>
        <authorList>
            <person name="Goeker M."/>
        </authorList>
    </citation>
    <scope>NUCLEOTIDE SEQUENCE [LARGE SCALE GENOMIC DNA]</scope>
    <source>
        <strain evidence="9 10">DSM 45934</strain>
    </source>
</reference>
<evidence type="ECO:0000259" key="7">
    <source>
        <dbReference type="Pfam" id="PF01385"/>
    </source>
</evidence>
<dbReference type="RefSeq" id="WP_207926270.1">
    <property type="nucleotide sequence ID" value="NZ_SLWS01000006.1"/>
</dbReference>
<dbReference type="NCBIfam" id="TIGR01766">
    <property type="entry name" value="IS200/IS605 family accessory protein TnpB-like domain"/>
    <property type="match status" value="1"/>
</dbReference>
<evidence type="ECO:0000313" key="10">
    <source>
        <dbReference type="Proteomes" id="UP000295680"/>
    </source>
</evidence>
<comment type="similarity">
    <text evidence="1">In the C-terminal section; belongs to the transposase 35 family.</text>
</comment>
<evidence type="ECO:0000256" key="5">
    <source>
        <dbReference type="ARBA" id="ARBA00023172"/>
    </source>
</evidence>
<comment type="caution">
    <text evidence="9">The sequence shown here is derived from an EMBL/GenBank/DDBJ whole genome shotgun (WGS) entry which is preliminary data.</text>
</comment>
<feature type="chain" id="PRO_5020346592" evidence="6">
    <location>
        <begin position="20"/>
        <end position="425"/>
    </location>
</feature>
<evidence type="ECO:0000256" key="4">
    <source>
        <dbReference type="ARBA" id="ARBA00023125"/>
    </source>
</evidence>
<evidence type="ECO:0000313" key="9">
    <source>
        <dbReference type="EMBL" id="TCO57050.1"/>
    </source>
</evidence>
<keyword evidence="5" id="KW-0233">DNA recombination</keyword>
<evidence type="ECO:0000256" key="3">
    <source>
        <dbReference type="ARBA" id="ARBA00022578"/>
    </source>
</evidence>
<evidence type="ECO:0000259" key="8">
    <source>
        <dbReference type="Pfam" id="PF07282"/>
    </source>
</evidence>
<dbReference type="Pfam" id="PF01385">
    <property type="entry name" value="OrfB_IS605"/>
    <property type="match status" value="1"/>
</dbReference>
<feature type="signal peptide" evidence="6">
    <location>
        <begin position="1"/>
        <end position="19"/>
    </location>
</feature>
<comment type="similarity">
    <text evidence="2">In the N-terminal section; belongs to the transposase 2 family.</text>
</comment>
<dbReference type="Pfam" id="PF07282">
    <property type="entry name" value="Cas12f1-like_TNB"/>
    <property type="match status" value="1"/>
</dbReference>
<gene>
    <name evidence="9" type="ORF">EV192_106527</name>
</gene>
<dbReference type="PANTHER" id="PTHR30405:SF11">
    <property type="entry name" value="RNA-GUIDED DNA ENDONUCLEASE RV2885C-RELATED"/>
    <property type="match status" value="1"/>
</dbReference>
<evidence type="ECO:0000256" key="1">
    <source>
        <dbReference type="ARBA" id="ARBA00008761"/>
    </source>
</evidence>
<dbReference type="GO" id="GO:0032196">
    <property type="term" value="P:transposition"/>
    <property type="evidence" value="ECO:0007669"/>
    <property type="project" value="UniProtKB-KW"/>
</dbReference>
<name>A0A4V2S6R0_9PSEU</name>
<evidence type="ECO:0000256" key="6">
    <source>
        <dbReference type="SAM" id="SignalP"/>
    </source>
</evidence>
<dbReference type="AlphaFoldDB" id="A0A4V2S6R0"/>
<dbReference type="GO" id="GO:0006310">
    <property type="term" value="P:DNA recombination"/>
    <property type="evidence" value="ECO:0007669"/>
    <property type="project" value="UniProtKB-KW"/>
</dbReference>
<accession>A0A4V2S6R0</accession>
<feature type="domain" description="Probable transposase IS891/IS1136/IS1341" evidence="7">
    <location>
        <begin position="189"/>
        <end position="282"/>
    </location>
</feature>
<protein>
    <submittedName>
        <fullName evidence="9">IS605 OrfB family transposase</fullName>
    </submittedName>
</protein>
<dbReference type="PANTHER" id="PTHR30405">
    <property type="entry name" value="TRANSPOSASE"/>
    <property type="match status" value="1"/>
</dbReference>
<dbReference type="GO" id="GO:0003677">
    <property type="term" value="F:DNA binding"/>
    <property type="evidence" value="ECO:0007669"/>
    <property type="project" value="UniProtKB-KW"/>
</dbReference>
<keyword evidence="4" id="KW-0238">DNA-binding</keyword>
<dbReference type="InterPro" id="IPR010095">
    <property type="entry name" value="Cas12f1-like_TNB"/>
</dbReference>
<dbReference type="EMBL" id="SLWS01000006">
    <property type="protein sequence ID" value="TCO57050.1"/>
    <property type="molecule type" value="Genomic_DNA"/>
</dbReference>
<evidence type="ECO:0000256" key="2">
    <source>
        <dbReference type="ARBA" id="ARBA00011044"/>
    </source>
</evidence>
<dbReference type="NCBIfam" id="NF040570">
    <property type="entry name" value="guided_TnpB"/>
    <property type="match status" value="1"/>
</dbReference>
<dbReference type="InterPro" id="IPR001959">
    <property type="entry name" value="Transposase"/>
</dbReference>
<proteinExistence type="inferred from homology"/>